<sequence length="167" mass="18402">MKINHLIKASLVAVSVMTLTACGFGLRGVGNTGVQLAPHHTQVALITDNDAVAFALKPKLSTQLAQLGIATDDTASQHIKISSLRYREYKLLGVLTEIRLVLTADVSYQLTDQTHTHTVQVERSYQYNEASVATSDQQGEQAKIWLQNSLAHRIAEQYYTLGRVQNP</sequence>
<dbReference type="Gene3D" id="3.30.160.150">
    <property type="entry name" value="Lipoprotein like domain"/>
    <property type="match status" value="1"/>
</dbReference>
<keyword evidence="2" id="KW-1185">Reference proteome</keyword>
<name>A0A1T0CS97_9GAMM</name>
<gene>
    <name evidence="1" type="ORF">B0681_04260</name>
</gene>
<dbReference type="STRING" id="573983.B0681_04260"/>
<proteinExistence type="predicted"/>
<dbReference type="PROSITE" id="PS51257">
    <property type="entry name" value="PROKAR_LIPOPROTEIN"/>
    <property type="match status" value="1"/>
</dbReference>
<evidence type="ECO:0008006" key="3">
    <source>
        <dbReference type="Google" id="ProtNLM"/>
    </source>
</evidence>
<evidence type="ECO:0000313" key="2">
    <source>
        <dbReference type="Proteomes" id="UP000190683"/>
    </source>
</evidence>
<reference evidence="1 2" key="1">
    <citation type="submission" date="2017-02" db="EMBL/GenBank/DDBJ databases">
        <title>Draft genome sequence of Moraxella porci CCUG 54912T type strain.</title>
        <authorList>
            <person name="Salva-Serra F."/>
            <person name="Engstrom-Jakobsson H."/>
            <person name="Thorell K."/>
            <person name="Jaen-Luchoro D."/>
            <person name="Gonzales-Siles L."/>
            <person name="Karlsson R."/>
            <person name="Yazdan S."/>
            <person name="Boulund F."/>
            <person name="Johnning A."/>
            <person name="Engstrand L."/>
            <person name="Kristiansson E."/>
            <person name="Moore E."/>
        </authorList>
    </citation>
    <scope>NUCLEOTIDE SEQUENCE [LARGE SCALE GENOMIC DNA]</scope>
    <source>
        <strain evidence="1 2">CCUG 54912</strain>
    </source>
</reference>
<protein>
    <recommendedName>
        <fullName evidence="3">LPS-assembly lipoprotein LptE</fullName>
    </recommendedName>
</protein>
<dbReference type="RefSeq" id="WP_078317517.1">
    <property type="nucleotide sequence ID" value="NZ_MUYV01000005.1"/>
</dbReference>
<accession>A0A1T0CS97</accession>
<organism evidence="1 2">
    <name type="scientific">Moraxella porci DSM 25326</name>
    <dbReference type="NCBI Taxonomy" id="573983"/>
    <lineage>
        <taxon>Bacteria</taxon>
        <taxon>Pseudomonadati</taxon>
        <taxon>Pseudomonadota</taxon>
        <taxon>Gammaproteobacteria</taxon>
        <taxon>Moraxellales</taxon>
        <taxon>Moraxellaceae</taxon>
        <taxon>Moraxella</taxon>
    </lineage>
</organism>
<comment type="caution">
    <text evidence="1">The sequence shown here is derived from an EMBL/GenBank/DDBJ whole genome shotgun (WGS) entry which is preliminary data.</text>
</comment>
<dbReference type="Proteomes" id="UP000190683">
    <property type="component" value="Unassembled WGS sequence"/>
</dbReference>
<evidence type="ECO:0000313" key="1">
    <source>
        <dbReference type="EMBL" id="OOS25248.1"/>
    </source>
</evidence>
<dbReference type="AlphaFoldDB" id="A0A1T0CS97"/>
<dbReference type="EMBL" id="MUYV01000005">
    <property type="protein sequence ID" value="OOS25248.1"/>
    <property type="molecule type" value="Genomic_DNA"/>
</dbReference>